<protein>
    <submittedName>
        <fullName evidence="2">Uncharacterized protein</fullName>
    </submittedName>
</protein>
<evidence type="ECO:0000256" key="1">
    <source>
        <dbReference type="SAM" id="MobiDB-lite"/>
    </source>
</evidence>
<proteinExistence type="predicted"/>
<accession>A0A7C8M371</accession>
<gene>
    <name evidence="2" type="ORF">BDV95DRAFT_177784</name>
</gene>
<reference evidence="2 3" key="1">
    <citation type="submission" date="2020-01" db="EMBL/GenBank/DDBJ databases">
        <authorList>
            <consortium name="DOE Joint Genome Institute"/>
            <person name="Haridas S."/>
            <person name="Albert R."/>
            <person name="Binder M."/>
            <person name="Bloem J."/>
            <person name="Labutti K."/>
            <person name="Salamov A."/>
            <person name="Andreopoulos B."/>
            <person name="Baker S.E."/>
            <person name="Barry K."/>
            <person name="Bills G."/>
            <person name="Bluhm B.H."/>
            <person name="Cannon C."/>
            <person name="Castanera R."/>
            <person name="Culley D.E."/>
            <person name="Daum C."/>
            <person name="Ezra D."/>
            <person name="Gonzalez J.B."/>
            <person name="Henrissat B."/>
            <person name="Kuo A."/>
            <person name="Liang C."/>
            <person name="Lipzen A."/>
            <person name="Lutzoni F."/>
            <person name="Magnuson J."/>
            <person name="Mondo S."/>
            <person name="Nolan M."/>
            <person name="Ohm R."/>
            <person name="Pangilinan J."/>
            <person name="Park H.-J.H."/>
            <person name="Ramirez L."/>
            <person name="Alfaro M."/>
            <person name="Sun H."/>
            <person name="Tritt A."/>
            <person name="Yoshinaga Y."/>
            <person name="Zwiers L.-H.L."/>
            <person name="Turgeon B.G."/>
            <person name="Goodwin S.B."/>
            <person name="Spatafora J.W."/>
            <person name="Crous P.W."/>
            <person name="Grigoriev I.V."/>
        </authorList>
    </citation>
    <scope>NUCLEOTIDE SEQUENCE [LARGE SCALE GENOMIC DNA]</scope>
    <source>
        <strain evidence="2 3">CBS 611.86</strain>
    </source>
</reference>
<name>A0A7C8M371_9PLEO</name>
<comment type="caution">
    <text evidence="2">The sequence shown here is derived from an EMBL/GenBank/DDBJ whole genome shotgun (WGS) entry which is preliminary data.</text>
</comment>
<keyword evidence="3" id="KW-1185">Reference proteome</keyword>
<evidence type="ECO:0000313" key="2">
    <source>
        <dbReference type="EMBL" id="KAF2867356.1"/>
    </source>
</evidence>
<feature type="region of interest" description="Disordered" evidence="1">
    <location>
        <begin position="116"/>
        <end position="136"/>
    </location>
</feature>
<dbReference type="AlphaFoldDB" id="A0A7C8M371"/>
<organism evidence="2 3">
    <name type="scientific">Massariosphaeria phaeospora</name>
    <dbReference type="NCBI Taxonomy" id="100035"/>
    <lineage>
        <taxon>Eukaryota</taxon>
        <taxon>Fungi</taxon>
        <taxon>Dikarya</taxon>
        <taxon>Ascomycota</taxon>
        <taxon>Pezizomycotina</taxon>
        <taxon>Dothideomycetes</taxon>
        <taxon>Pleosporomycetidae</taxon>
        <taxon>Pleosporales</taxon>
        <taxon>Pleosporales incertae sedis</taxon>
        <taxon>Massariosphaeria</taxon>
    </lineage>
</organism>
<dbReference type="Proteomes" id="UP000481861">
    <property type="component" value="Unassembled WGS sequence"/>
</dbReference>
<sequence>MHALCVALGRGPWKRRGGEGRGGSRSVELSIRRSSGHYTPCFSPFIALCLYISPSLTPPHALSLSLTHAHTHKNTPTQSKDVSIKAPALRGSPSFLAYPPVQLRHAHRTYILVQQSVPRQSQSPIPKSQSQCQAMA</sequence>
<dbReference type="EMBL" id="JAADJZ010000023">
    <property type="protein sequence ID" value="KAF2867356.1"/>
    <property type="molecule type" value="Genomic_DNA"/>
</dbReference>
<evidence type="ECO:0000313" key="3">
    <source>
        <dbReference type="Proteomes" id="UP000481861"/>
    </source>
</evidence>